<reference evidence="10 11" key="1">
    <citation type="journal article" date="2015" name="BMC Genomics">
        <title>Comparative genomics of Fructobacillus spp. and Leuconostoc spp. reveals niche-specific evolution of Fructobacillus spp.</title>
        <authorList>
            <person name="Endo A."/>
            <person name="Tanizawa Y."/>
            <person name="Tanaka N."/>
            <person name="Maeno S."/>
            <person name="Kumar H."/>
            <person name="Shiwa Y."/>
            <person name="Okada S."/>
            <person name="Yoshikawa H."/>
            <person name="Dicks L."/>
            <person name="Nakagawa J."/>
            <person name="Arita M."/>
        </authorList>
    </citation>
    <scope>NUCLEOTIDE SEQUENCE [LARGE SCALE GENOMIC DNA]</scope>
    <source>
        <strain evidence="10 11">JCM 12225</strain>
    </source>
</reference>
<dbReference type="STRING" id="157463.GCA_001047075_01021"/>
<dbReference type="Pfam" id="PF01515">
    <property type="entry name" value="PTA_PTB"/>
    <property type="match status" value="1"/>
</dbReference>
<dbReference type="Proteomes" id="UP000253891">
    <property type="component" value="Unassembled WGS sequence"/>
</dbReference>
<keyword evidence="11" id="KW-1185">Reference proteome</keyword>
<dbReference type="InterPro" id="IPR042113">
    <property type="entry name" value="P_AcTrfase_dom1"/>
</dbReference>
<evidence type="ECO:0000313" key="10">
    <source>
        <dbReference type="EMBL" id="GAP00109.1"/>
    </source>
</evidence>
<dbReference type="InterPro" id="IPR004614">
    <property type="entry name" value="P_AcTrfase"/>
</dbReference>
<dbReference type="AlphaFoldDB" id="A0A0K8MIV3"/>
<dbReference type="PIRSF" id="PIRSF000428">
    <property type="entry name" value="P_Ac_trans"/>
    <property type="match status" value="1"/>
</dbReference>
<dbReference type="EMBL" id="DF968005">
    <property type="protein sequence ID" value="GAP00109.1"/>
    <property type="molecule type" value="Genomic_DNA"/>
</dbReference>
<keyword evidence="7" id="KW-0012">Acyltransferase</keyword>
<gene>
    <name evidence="10" type="ORF">FFIC_281150</name>
</gene>
<dbReference type="RefSeq" id="WP_061993459.1">
    <property type="nucleotide sequence ID" value="NZ_DF968005.1"/>
</dbReference>
<dbReference type="PANTHER" id="PTHR43356">
    <property type="entry name" value="PHOSPHATE ACETYLTRANSFERASE"/>
    <property type="match status" value="1"/>
</dbReference>
<keyword evidence="6" id="KW-0808">Transferase</keyword>
<dbReference type="InterPro" id="IPR042112">
    <property type="entry name" value="P_AcTrfase_dom2"/>
</dbReference>
<evidence type="ECO:0000256" key="2">
    <source>
        <dbReference type="ARBA" id="ARBA00004989"/>
    </source>
</evidence>
<dbReference type="EC" id="2.3.1.8" evidence="4"/>
<dbReference type="Gene3D" id="3.40.50.10950">
    <property type="match status" value="1"/>
</dbReference>
<proteinExistence type="inferred from homology"/>
<evidence type="ECO:0000259" key="9">
    <source>
        <dbReference type="Pfam" id="PF01515"/>
    </source>
</evidence>
<accession>A0A0K8MIV3</accession>
<dbReference type="InterPro" id="IPR050500">
    <property type="entry name" value="Phos_Acetyltrans/Butyryltrans"/>
</dbReference>
<protein>
    <recommendedName>
        <fullName evidence="5">Phosphate acetyltransferase</fullName>
        <ecNumber evidence="4">2.3.1.8</ecNumber>
    </recommendedName>
    <alternativeName>
        <fullName evidence="8">Phosphotransacetylase</fullName>
    </alternativeName>
</protein>
<evidence type="ECO:0000313" key="11">
    <source>
        <dbReference type="Proteomes" id="UP000253891"/>
    </source>
</evidence>
<dbReference type="InterPro" id="IPR012147">
    <property type="entry name" value="P_Ac_Bu_trans"/>
</dbReference>
<dbReference type="PANTHER" id="PTHR43356:SF3">
    <property type="entry name" value="PHOSPHATE ACETYLTRANSFERASE"/>
    <property type="match status" value="1"/>
</dbReference>
<comment type="catalytic activity">
    <reaction evidence="1">
        <text>acetyl-CoA + phosphate = acetyl phosphate + CoA</text>
        <dbReference type="Rhea" id="RHEA:19521"/>
        <dbReference type="ChEBI" id="CHEBI:22191"/>
        <dbReference type="ChEBI" id="CHEBI:43474"/>
        <dbReference type="ChEBI" id="CHEBI:57287"/>
        <dbReference type="ChEBI" id="CHEBI:57288"/>
        <dbReference type="EC" id="2.3.1.8"/>
    </reaction>
</comment>
<evidence type="ECO:0000256" key="1">
    <source>
        <dbReference type="ARBA" id="ARBA00000705"/>
    </source>
</evidence>
<evidence type="ECO:0000256" key="3">
    <source>
        <dbReference type="ARBA" id="ARBA00005656"/>
    </source>
</evidence>
<feature type="domain" description="Phosphate acetyl/butaryl transferase" evidence="9">
    <location>
        <begin position="5"/>
        <end position="322"/>
    </location>
</feature>
<organism evidence="10 11">
    <name type="scientific">Fructobacillus ficulneus</name>
    <dbReference type="NCBI Taxonomy" id="157463"/>
    <lineage>
        <taxon>Bacteria</taxon>
        <taxon>Bacillati</taxon>
        <taxon>Bacillota</taxon>
        <taxon>Bacilli</taxon>
        <taxon>Lactobacillales</taxon>
        <taxon>Lactobacillaceae</taxon>
        <taxon>Fructobacillus</taxon>
    </lineage>
</organism>
<comment type="pathway">
    <text evidence="2">Metabolic intermediate biosynthesis; acetyl-CoA biosynthesis; acetyl-CoA from acetate: step 2/2.</text>
</comment>
<evidence type="ECO:0000256" key="6">
    <source>
        <dbReference type="ARBA" id="ARBA00022679"/>
    </source>
</evidence>
<name>A0A0K8MIV3_9LACO</name>
<dbReference type="NCBIfam" id="TIGR00651">
    <property type="entry name" value="pta"/>
    <property type="match status" value="1"/>
</dbReference>
<dbReference type="GO" id="GO:0008959">
    <property type="term" value="F:phosphate acetyltransferase activity"/>
    <property type="evidence" value="ECO:0007669"/>
    <property type="project" value="UniProtKB-EC"/>
</dbReference>
<evidence type="ECO:0000256" key="8">
    <source>
        <dbReference type="ARBA" id="ARBA00031108"/>
    </source>
</evidence>
<dbReference type="SUPFAM" id="SSF53659">
    <property type="entry name" value="Isocitrate/Isopropylmalate dehydrogenase-like"/>
    <property type="match status" value="1"/>
</dbReference>
<sequence>MSLFDQFETQIKGKKIRLVFPEGNDQRVLTAAVELADQDLVQPIVLGPTAEINQLAADLSLNLDSIEVIDIDQVSDEDKAAMVATIVDRRRGKTDEKTAQQWLTDVNYFGTTLVQMGEAEGMVSGATHPTGDTVRPALQLIKTAPGSKRISGAFVLEKGDERYVFADCAININIDAETMAEVAVQSAQTAQVFGLDPKVAMLSFSTKGSAKGDEVTKVTTATQMAKDLAPDLADQIDGELQFDAAFVANVAAAKAPESTVAGQANVFVFPSLEAGNIGYKIAQRMGGFEAVGPILQGLAKPVSDLSRGASKDDVVKAAIITAAQALAQR</sequence>
<dbReference type="OrthoDB" id="9805787at2"/>
<dbReference type="NCBIfam" id="NF007233">
    <property type="entry name" value="PRK09653.1"/>
    <property type="match status" value="1"/>
</dbReference>
<dbReference type="Gene3D" id="3.40.50.10750">
    <property type="entry name" value="Isocitrate/Isopropylmalate dehydrogenase-like"/>
    <property type="match status" value="1"/>
</dbReference>
<evidence type="ECO:0000256" key="7">
    <source>
        <dbReference type="ARBA" id="ARBA00023315"/>
    </source>
</evidence>
<comment type="similarity">
    <text evidence="3">Belongs to the phosphate acetyltransferase and butyryltransferase family.</text>
</comment>
<evidence type="ECO:0000256" key="5">
    <source>
        <dbReference type="ARBA" id="ARBA00021528"/>
    </source>
</evidence>
<dbReference type="InterPro" id="IPR002505">
    <property type="entry name" value="PTA_PTB"/>
</dbReference>
<evidence type="ECO:0000256" key="4">
    <source>
        <dbReference type="ARBA" id="ARBA00012707"/>
    </source>
</evidence>